<dbReference type="Proteomes" id="UP000245698">
    <property type="component" value="Unassembled WGS sequence"/>
</dbReference>
<protein>
    <submittedName>
        <fullName evidence="1">Uncharacterized protein</fullName>
    </submittedName>
</protein>
<dbReference type="EMBL" id="FUIG01000046">
    <property type="protein sequence ID" value="SJM34019.1"/>
    <property type="molecule type" value="Genomic_DNA"/>
</dbReference>
<accession>A0A2P9AS85</accession>
<proteinExistence type="predicted"/>
<evidence type="ECO:0000313" key="2">
    <source>
        <dbReference type="Proteomes" id="UP000245698"/>
    </source>
</evidence>
<dbReference type="AlphaFoldDB" id="A0A2P9AS85"/>
<keyword evidence="2" id="KW-1185">Reference proteome</keyword>
<gene>
    <name evidence="1" type="ORF">BQ8482_380202</name>
</gene>
<reference evidence="2" key="1">
    <citation type="submission" date="2016-12" db="EMBL/GenBank/DDBJ databases">
        <authorList>
            <person name="Brunel B."/>
        </authorList>
    </citation>
    <scope>NUCLEOTIDE SEQUENCE [LARGE SCALE GENOMIC DNA]</scope>
</reference>
<sequence length="77" mass="8716">MPASACDSVTYEAYAAYYAYMENLRERATLAEQHATGKDTDASKVREAQLRTEAHAMYDRYQAAKALIEASRKFDTK</sequence>
<name>A0A2P9AS85_9HYPH</name>
<evidence type="ECO:0000313" key="1">
    <source>
        <dbReference type="EMBL" id="SJM34019.1"/>
    </source>
</evidence>
<organism evidence="1 2">
    <name type="scientific">Mesorhizobium delmotii</name>
    <dbReference type="NCBI Taxonomy" id="1631247"/>
    <lineage>
        <taxon>Bacteria</taxon>
        <taxon>Pseudomonadati</taxon>
        <taxon>Pseudomonadota</taxon>
        <taxon>Alphaproteobacteria</taxon>
        <taxon>Hyphomicrobiales</taxon>
        <taxon>Phyllobacteriaceae</taxon>
        <taxon>Mesorhizobium</taxon>
    </lineage>
</organism>